<sequence>MLYIKGRKKEKKEEGRKKSSSYYTLSTPAPPLLLRPLPPRARKVLRALPLQAMKIPRALPQMVKNPSAPPTMAKKSLPPASPSPPPPPPKLGRSVWPLVASLGDCHDQPGAIPGVGRCWRCASGHSCMPVPAAVAPSAAALLAGLAADPALSVAKRNRLRGYVRDALAVADKKPGGSSSAPAPTNDLAAAPGFGAPVPLSGFGAPVSLSAVAFGQFGAPSPFGAHVLGSFAAPPPPAQGAQLGALLAQLGGLLAPSPGGPSVLARRAMIMAILGQVVDSLLE</sequence>
<reference evidence="3" key="1">
    <citation type="submission" date="2010-09" db="EMBL/GenBank/DDBJ databases">
        <title>The genome sequence of Geomyces destructans 20631-21.</title>
        <authorList>
            <consortium name="The Broad Institute Genome Sequencing Platform"/>
            <person name="Cuomo C.A."/>
            <person name="Blehert D.S."/>
            <person name="Lorch J.M."/>
            <person name="Young S.K."/>
            <person name="Zeng Q."/>
            <person name="Gargeya S."/>
            <person name="Fitzgerald M."/>
            <person name="Haas B."/>
            <person name="Abouelleil A."/>
            <person name="Alvarado L."/>
            <person name="Arachchi H.M."/>
            <person name="Berlin A."/>
            <person name="Brown A."/>
            <person name="Chapman S.B."/>
            <person name="Chen Z."/>
            <person name="Dunbar C."/>
            <person name="Freedman E."/>
            <person name="Gearin G."/>
            <person name="Gellesch M."/>
            <person name="Goldberg J."/>
            <person name="Griggs A."/>
            <person name="Gujja S."/>
            <person name="Heiman D."/>
            <person name="Howarth C."/>
            <person name="Larson L."/>
            <person name="Lui A."/>
            <person name="MacDonald P.J.P."/>
            <person name="Montmayeur A."/>
            <person name="Murphy C."/>
            <person name="Neiman D."/>
            <person name="Pearson M."/>
            <person name="Priest M."/>
            <person name="Roberts A."/>
            <person name="Saif S."/>
            <person name="Shea T."/>
            <person name="Shenoy N."/>
            <person name="Sisk P."/>
            <person name="Stolte C."/>
            <person name="Sykes S."/>
            <person name="Wortman J."/>
            <person name="Nusbaum C."/>
            <person name="Birren B."/>
        </authorList>
    </citation>
    <scope>NUCLEOTIDE SEQUENCE [LARGE SCALE GENOMIC DNA]</scope>
    <source>
        <strain evidence="3">ATCC MYA-4855 / 20631-21</strain>
    </source>
</reference>
<dbReference type="AlphaFoldDB" id="L8G0Y5"/>
<organism evidence="2 3">
    <name type="scientific">Pseudogymnoascus destructans (strain ATCC MYA-4855 / 20631-21)</name>
    <name type="common">Bat white-nose syndrome fungus</name>
    <name type="synonym">Geomyces destructans</name>
    <dbReference type="NCBI Taxonomy" id="658429"/>
    <lineage>
        <taxon>Eukaryota</taxon>
        <taxon>Fungi</taxon>
        <taxon>Dikarya</taxon>
        <taxon>Ascomycota</taxon>
        <taxon>Pezizomycotina</taxon>
        <taxon>Leotiomycetes</taxon>
        <taxon>Thelebolales</taxon>
        <taxon>Thelebolaceae</taxon>
        <taxon>Pseudogymnoascus</taxon>
    </lineage>
</organism>
<feature type="compositionally biased region" description="Pro residues" evidence="1">
    <location>
        <begin position="79"/>
        <end position="90"/>
    </location>
</feature>
<proteinExistence type="predicted"/>
<name>L8G0Y5_PSED2</name>
<protein>
    <submittedName>
        <fullName evidence="2">Uncharacterized protein</fullName>
    </submittedName>
</protein>
<gene>
    <name evidence="2" type="ORF">GMDG_07969</name>
</gene>
<evidence type="ECO:0000313" key="3">
    <source>
        <dbReference type="Proteomes" id="UP000011064"/>
    </source>
</evidence>
<dbReference type="VEuPathDB" id="FungiDB:GMDG_07969"/>
<feature type="compositionally biased region" description="Basic residues" evidence="1">
    <location>
        <begin position="1"/>
        <end position="10"/>
    </location>
</feature>
<dbReference type="InParanoid" id="L8G0Y5"/>
<dbReference type="HOGENOM" id="CLU_987397_0_0_1"/>
<accession>L8G0Y5</accession>
<feature type="region of interest" description="Disordered" evidence="1">
    <location>
        <begin position="1"/>
        <end position="37"/>
    </location>
</feature>
<evidence type="ECO:0000256" key="1">
    <source>
        <dbReference type="SAM" id="MobiDB-lite"/>
    </source>
</evidence>
<dbReference type="EMBL" id="GL573449">
    <property type="protein sequence ID" value="ELR06444.1"/>
    <property type="molecule type" value="Genomic_DNA"/>
</dbReference>
<evidence type="ECO:0000313" key="2">
    <source>
        <dbReference type="EMBL" id="ELR06444.1"/>
    </source>
</evidence>
<dbReference type="Proteomes" id="UP000011064">
    <property type="component" value="Unassembled WGS sequence"/>
</dbReference>
<feature type="region of interest" description="Disordered" evidence="1">
    <location>
        <begin position="59"/>
        <end position="93"/>
    </location>
</feature>
<feature type="compositionally biased region" description="Pro residues" evidence="1">
    <location>
        <begin position="28"/>
        <end position="37"/>
    </location>
</feature>
<keyword evidence="3" id="KW-1185">Reference proteome</keyword>